<feature type="non-terminal residue" evidence="1">
    <location>
        <position position="1"/>
    </location>
</feature>
<name>A0A227J5W8_VIBPH</name>
<proteinExistence type="predicted"/>
<dbReference type="AlphaFoldDB" id="A0A227J5W8"/>
<evidence type="ECO:0000313" key="1">
    <source>
        <dbReference type="EMBL" id="OXE30496.1"/>
    </source>
</evidence>
<reference evidence="1 2" key="1">
    <citation type="journal article" date="2017" name="Appl. Environ. Microbiol.">
        <title>Parallel evolution of two clades of a major Atlantic endemic Vibrio parahaemolyticus pathogen lineage by independent acquisition of related pathogenicity islands.</title>
        <authorList>
            <person name="Xu F."/>
            <person name="Gonzalez-Escalona N."/>
            <person name="Drees K.P."/>
            <person name="Sebra R.P."/>
            <person name="Cooper V.S."/>
            <person name="Jones S.H."/>
            <person name="Whistler C.A."/>
        </authorList>
    </citation>
    <scope>NUCLEOTIDE SEQUENCE [LARGE SCALE GENOMIC DNA]</scope>
    <source>
        <strain evidence="1 2">MAVP-3</strain>
    </source>
</reference>
<accession>A0A227J5W8</accession>
<dbReference type="EMBL" id="NIXT01002159">
    <property type="protein sequence ID" value="OXE30496.1"/>
    <property type="molecule type" value="Genomic_DNA"/>
</dbReference>
<evidence type="ECO:0000313" key="2">
    <source>
        <dbReference type="Proteomes" id="UP000214596"/>
    </source>
</evidence>
<protein>
    <submittedName>
        <fullName evidence="1">Uncharacterized protein</fullName>
    </submittedName>
</protein>
<dbReference type="Proteomes" id="UP000214596">
    <property type="component" value="Unassembled WGS sequence"/>
</dbReference>
<comment type="caution">
    <text evidence="1">The sequence shown here is derived from an EMBL/GenBank/DDBJ whole genome shotgun (WGS) entry which is preliminary data.</text>
</comment>
<organism evidence="1 2">
    <name type="scientific">Vibrio parahaemolyticus</name>
    <dbReference type="NCBI Taxonomy" id="670"/>
    <lineage>
        <taxon>Bacteria</taxon>
        <taxon>Pseudomonadati</taxon>
        <taxon>Pseudomonadota</taxon>
        <taxon>Gammaproteobacteria</taxon>
        <taxon>Vibrionales</taxon>
        <taxon>Vibrionaceae</taxon>
        <taxon>Vibrio</taxon>
    </lineage>
</organism>
<gene>
    <name evidence="1" type="ORF">CA163_23055</name>
</gene>
<sequence>RLCHHQIVVGRRHSIEHLFYSGALTSSSLLNLQLATSLTPPLGLSVFELFPVRAEKQYAPVRKYRSLYRAKKTQNHFRHRLSYETSMNPLGLHTHTKQNAMLDFESHCPMNINTERR</sequence>